<protein>
    <submittedName>
        <fullName evidence="6">BglG family transcription antiterminator</fullName>
    </submittedName>
</protein>
<evidence type="ECO:0000256" key="2">
    <source>
        <dbReference type="ARBA" id="ARBA00022737"/>
    </source>
</evidence>
<feature type="domain" description="PTS EIIA type-2" evidence="3">
    <location>
        <begin position="534"/>
        <end position="681"/>
    </location>
</feature>
<dbReference type="SUPFAM" id="SSF52794">
    <property type="entry name" value="PTS system IIB component-like"/>
    <property type="match status" value="1"/>
</dbReference>
<dbReference type="InterPro" id="IPR036634">
    <property type="entry name" value="PRD_sf"/>
</dbReference>
<evidence type="ECO:0000259" key="4">
    <source>
        <dbReference type="PROSITE" id="PS51099"/>
    </source>
</evidence>
<dbReference type="PROSITE" id="PS51094">
    <property type="entry name" value="PTS_EIIA_TYPE_2"/>
    <property type="match status" value="1"/>
</dbReference>
<dbReference type="InterPro" id="IPR036095">
    <property type="entry name" value="PTS_EIIB-like_sf"/>
</dbReference>
<dbReference type="InterPro" id="IPR050661">
    <property type="entry name" value="BglG_antiterminators"/>
</dbReference>
<evidence type="ECO:0000313" key="7">
    <source>
        <dbReference type="Proteomes" id="UP001596171"/>
    </source>
</evidence>
<proteinExistence type="predicted"/>
<dbReference type="CDD" id="cd00211">
    <property type="entry name" value="PTS_IIA_fru"/>
    <property type="match status" value="1"/>
</dbReference>
<dbReference type="RefSeq" id="WP_137614871.1">
    <property type="nucleotide sequence ID" value="NZ_BJDI01000001.1"/>
</dbReference>
<dbReference type="Pfam" id="PF00359">
    <property type="entry name" value="PTS_EIIA_2"/>
    <property type="match status" value="1"/>
</dbReference>
<accession>A0ABW1SFR1</accession>
<dbReference type="InterPro" id="IPR011608">
    <property type="entry name" value="PRD"/>
</dbReference>
<dbReference type="CDD" id="cd05568">
    <property type="entry name" value="PTS_IIB_bgl_like"/>
    <property type="match status" value="1"/>
</dbReference>
<evidence type="ECO:0000259" key="3">
    <source>
        <dbReference type="PROSITE" id="PS51094"/>
    </source>
</evidence>
<name>A0ABW1SFR1_9LACO</name>
<evidence type="ECO:0000259" key="5">
    <source>
        <dbReference type="PROSITE" id="PS51372"/>
    </source>
</evidence>
<dbReference type="SUPFAM" id="SSF63520">
    <property type="entry name" value="PTS-regulatory domain, PRD"/>
    <property type="match status" value="1"/>
</dbReference>
<dbReference type="InterPro" id="IPR013011">
    <property type="entry name" value="PTS_EIIB_2"/>
</dbReference>
<dbReference type="InterPro" id="IPR002178">
    <property type="entry name" value="PTS_EIIA_type-2_dom"/>
</dbReference>
<comment type="caution">
    <text evidence="6">The sequence shown here is derived from an EMBL/GenBank/DDBJ whole genome shotgun (WGS) entry which is preliminary data.</text>
</comment>
<gene>
    <name evidence="6" type="ORF">ACFP1L_01465</name>
</gene>
<organism evidence="6 7">
    <name type="scientific">Lactiplantibacillus nangangensis</name>
    <dbReference type="NCBI Taxonomy" id="2559917"/>
    <lineage>
        <taxon>Bacteria</taxon>
        <taxon>Bacillati</taxon>
        <taxon>Bacillota</taxon>
        <taxon>Bacilli</taxon>
        <taxon>Lactobacillales</taxon>
        <taxon>Lactobacillaceae</taxon>
        <taxon>Lactiplantibacillus</taxon>
    </lineage>
</organism>
<dbReference type="Gene3D" id="1.10.1790.10">
    <property type="entry name" value="PRD domain"/>
    <property type="match status" value="1"/>
</dbReference>
<dbReference type="SUPFAM" id="SSF55804">
    <property type="entry name" value="Phoshotransferase/anion transport protein"/>
    <property type="match status" value="1"/>
</dbReference>
<keyword evidence="2" id="KW-0677">Repeat</keyword>
<dbReference type="Pfam" id="PF00874">
    <property type="entry name" value="PRD"/>
    <property type="match status" value="1"/>
</dbReference>
<evidence type="ECO:0000313" key="6">
    <source>
        <dbReference type="EMBL" id="MFC6200562.1"/>
    </source>
</evidence>
<reference evidence="7" key="1">
    <citation type="journal article" date="2019" name="Int. J. Syst. Evol. Microbiol.">
        <title>The Global Catalogue of Microorganisms (GCM) 10K type strain sequencing project: providing services to taxonomists for standard genome sequencing and annotation.</title>
        <authorList>
            <consortium name="The Broad Institute Genomics Platform"/>
            <consortium name="The Broad Institute Genome Sequencing Center for Infectious Disease"/>
            <person name="Wu L."/>
            <person name="Ma J."/>
        </authorList>
    </citation>
    <scope>NUCLEOTIDE SEQUENCE [LARGE SCALE GENOMIC DNA]</scope>
    <source>
        <strain evidence="7">CCM 8930</strain>
    </source>
</reference>
<dbReference type="InterPro" id="IPR016152">
    <property type="entry name" value="PTrfase/Anion_transptr"/>
</dbReference>
<dbReference type="EMBL" id="JBHSSE010000003">
    <property type="protein sequence ID" value="MFC6200562.1"/>
    <property type="molecule type" value="Genomic_DNA"/>
</dbReference>
<keyword evidence="1" id="KW-0808">Transferase</keyword>
<dbReference type="PROSITE" id="PS51372">
    <property type="entry name" value="PRD_2"/>
    <property type="match status" value="1"/>
</dbReference>
<dbReference type="PANTHER" id="PTHR30185:SF13">
    <property type="entry name" value="LICABCH OPERON REGULATOR-RELATED"/>
    <property type="match status" value="1"/>
</dbReference>
<dbReference type="Gene3D" id="3.40.930.10">
    <property type="entry name" value="Mannitol-specific EII, Chain A"/>
    <property type="match status" value="1"/>
</dbReference>
<keyword evidence="7" id="KW-1185">Reference proteome</keyword>
<feature type="domain" description="PRD" evidence="5">
    <location>
        <begin position="283"/>
        <end position="389"/>
    </location>
</feature>
<evidence type="ECO:0000256" key="1">
    <source>
        <dbReference type="ARBA" id="ARBA00022679"/>
    </source>
</evidence>
<dbReference type="PROSITE" id="PS51099">
    <property type="entry name" value="PTS_EIIB_TYPE_2"/>
    <property type="match status" value="1"/>
</dbReference>
<sequence length="682" mass="76752">MSLETIKHGKAVLNLLLEPQIYVSFDKINSSLHISRRTFFYTVKKLNDYLADRDLDPIQNMKGVGYYLSTDTKKALLQESQQAAPATPVFPQQERHILIMLSLVNGDKVSLENTQRRFNVTHHTAVSDFKALRESVKKYHLTLVSSSAGTTIKGIERDQRNWFLTAISDHGALINTVLAIDPEMSLKITELLRQLEKQTGNYFSDDTLTIFITFFCWYLNRLTNSNENHLLSSADKASLAHDTLTDWARSLLSMYKVESEEEVAFITYLVKSGQFVHVNTNNSIAQTIRPIVKQVIIRFNDLSGSDVSSNTLEVPLLTHLLSTYYRVKYHIRFKQPSLNLIMKQYDELVFFTRMSLKPFEELIHQSLSDEEVTLVAIYFGGMLRSQSKNDATVEVVCSSGIGTSRILYEELTRRYPNVRFSKPMSVFKHKNSSLVTVRLIISTIKLSKDYQIPAIVVAPIPTPVQWQQINQELAKLGLINKASNTLTVTNLMDLISEYARITDPVALESALTNLISKNKGPAKPSLDGNFGLKSLLPQDNIQISDDAFDSWNQAIQLSFKPLLDNQSVSPNYVTKIIDSTKKFGPYMVIGNGVMLAHARPADGVNKIGMSLLILKHPIELYDQNEQTNKEVSVIIGLAPIDAAEHVLALSQLVKLLQKPNWLTTVKTATDTTAVYNSYIGTL</sequence>
<feature type="domain" description="PTS EIIB type-2" evidence="4">
    <location>
        <begin position="391"/>
        <end position="481"/>
    </location>
</feature>
<dbReference type="Gene3D" id="3.40.50.2300">
    <property type="match status" value="1"/>
</dbReference>
<dbReference type="PANTHER" id="PTHR30185">
    <property type="entry name" value="CRYPTIC BETA-GLUCOSIDE BGL OPERON ANTITERMINATOR"/>
    <property type="match status" value="1"/>
</dbReference>
<dbReference type="Proteomes" id="UP001596171">
    <property type="component" value="Unassembled WGS sequence"/>
</dbReference>